<dbReference type="Pfam" id="PF10370">
    <property type="entry name" value="Rv2993c-like_N"/>
    <property type="match status" value="1"/>
</dbReference>
<evidence type="ECO:0000256" key="1">
    <source>
        <dbReference type="ARBA" id="ARBA00022723"/>
    </source>
</evidence>
<evidence type="ECO:0000259" key="3">
    <source>
        <dbReference type="Pfam" id="PF10370"/>
    </source>
</evidence>
<name>A0A0P6WXU9_9CHLR</name>
<dbReference type="SUPFAM" id="SSF56529">
    <property type="entry name" value="FAH"/>
    <property type="match status" value="1"/>
</dbReference>
<evidence type="ECO:0000313" key="5">
    <source>
        <dbReference type="Proteomes" id="UP000050514"/>
    </source>
</evidence>
<evidence type="ECO:0000313" key="4">
    <source>
        <dbReference type="EMBL" id="KPL75044.1"/>
    </source>
</evidence>
<dbReference type="GO" id="GO:0016853">
    <property type="term" value="F:isomerase activity"/>
    <property type="evidence" value="ECO:0007669"/>
    <property type="project" value="UniProtKB-KW"/>
</dbReference>
<dbReference type="Gene3D" id="3.90.850.10">
    <property type="entry name" value="Fumarylacetoacetase-like, C-terminal domain"/>
    <property type="match status" value="1"/>
</dbReference>
<sequence length="249" mass="27764">MEWDQPRWGWIYEDRVGPIDGNIFGDYRRLPAEMPLDSVTLLPPILPSKIICIGRNYVDHAREHGVEVPEIPLIFLKPPSSLVGHLQPIVLPPQSKQVEHEAELGVVIGKRGRWITADEANRYIFGYTITNDVTARDLQRKDGQWTRGKGFDTFCPVGPWIETEIDPYDLLITCRVNGDVRQMASTRDMVFSIPQLVAFISSIMTLEPGDLILTGTPAGVGKLEAGDKIQISIEGIGDLINPVISEINP</sequence>
<dbReference type="PANTHER" id="PTHR11820">
    <property type="entry name" value="ACYLPYRUVASE"/>
    <property type="match status" value="1"/>
</dbReference>
<dbReference type="PATRIC" id="fig|360411.5.peg.2774"/>
<dbReference type="STRING" id="360411.AC812_10780"/>
<keyword evidence="1" id="KW-0479">Metal-binding</keyword>
<organism evidence="4 5">
    <name type="scientific">Bellilinea caldifistulae</name>
    <dbReference type="NCBI Taxonomy" id="360411"/>
    <lineage>
        <taxon>Bacteria</taxon>
        <taxon>Bacillati</taxon>
        <taxon>Chloroflexota</taxon>
        <taxon>Anaerolineae</taxon>
        <taxon>Anaerolineales</taxon>
        <taxon>Anaerolineaceae</taxon>
        <taxon>Bellilinea</taxon>
    </lineage>
</organism>
<protein>
    <submittedName>
        <fullName evidence="4">2-hydroxyhepta-2,4-diene-1,7-dioate isomerase</fullName>
    </submittedName>
</protein>
<feature type="domain" description="Rv2993c-like N-terminal" evidence="3">
    <location>
        <begin position="4"/>
        <end position="44"/>
    </location>
</feature>
<dbReference type="PANTHER" id="PTHR11820:SF7">
    <property type="entry name" value="ACYLPYRUVASE FAHD1, MITOCHONDRIAL"/>
    <property type="match status" value="1"/>
</dbReference>
<accession>A0A0P6WXU9</accession>
<dbReference type="AlphaFoldDB" id="A0A0P6WXU9"/>
<proteinExistence type="predicted"/>
<dbReference type="GO" id="GO:0019752">
    <property type="term" value="P:carboxylic acid metabolic process"/>
    <property type="evidence" value="ECO:0007669"/>
    <property type="project" value="UniProtKB-ARBA"/>
</dbReference>
<comment type="caution">
    <text evidence="4">The sequence shown here is derived from an EMBL/GenBank/DDBJ whole genome shotgun (WGS) entry which is preliminary data.</text>
</comment>
<dbReference type="EMBL" id="LGHJ01000016">
    <property type="protein sequence ID" value="KPL75044.1"/>
    <property type="molecule type" value="Genomic_DNA"/>
</dbReference>
<dbReference type="GO" id="GO:0018773">
    <property type="term" value="F:acetylpyruvate hydrolase activity"/>
    <property type="evidence" value="ECO:0007669"/>
    <property type="project" value="TreeGrafter"/>
</dbReference>
<dbReference type="GO" id="GO:0046872">
    <property type="term" value="F:metal ion binding"/>
    <property type="evidence" value="ECO:0007669"/>
    <property type="project" value="UniProtKB-KW"/>
</dbReference>
<keyword evidence="5" id="KW-1185">Reference proteome</keyword>
<dbReference type="InterPro" id="IPR011234">
    <property type="entry name" value="Fumarylacetoacetase-like_C"/>
</dbReference>
<gene>
    <name evidence="4" type="ORF">AC812_10780</name>
</gene>
<dbReference type="Proteomes" id="UP000050514">
    <property type="component" value="Unassembled WGS sequence"/>
</dbReference>
<dbReference type="FunFam" id="3.90.850.10:FF:000002">
    <property type="entry name" value="2-hydroxyhepta-2,4-diene-1,7-dioate isomerase"/>
    <property type="match status" value="1"/>
</dbReference>
<dbReference type="InterPro" id="IPR018833">
    <property type="entry name" value="Rv2993c-like_N"/>
</dbReference>
<evidence type="ECO:0000259" key="2">
    <source>
        <dbReference type="Pfam" id="PF01557"/>
    </source>
</evidence>
<feature type="domain" description="Fumarylacetoacetase-like C-terminal" evidence="2">
    <location>
        <begin position="49"/>
        <end position="243"/>
    </location>
</feature>
<reference evidence="4 5" key="1">
    <citation type="submission" date="2015-07" db="EMBL/GenBank/DDBJ databases">
        <title>Draft genome of Bellilinea caldifistulae DSM 17877.</title>
        <authorList>
            <person name="Hemp J."/>
            <person name="Ward L.M."/>
            <person name="Pace L.A."/>
            <person name="Fischer W.W."/>
        </authorList>
    </citation>
    <scope>NUCLEOTIDE SEQUENCE [LARGE SCALE GENOMIC DNA]</scope>
    <source>
        <strain evidence="4 5">GOMI-1</strain>
    </source>
</reference>
<keyword evidence="4" id="KW-0413">Isomerase</keyword>
<dbReference type="InterPro" id="IPR036663">
    <property type="entry name" value="Fumarylacetoacetase_C_sf"/>
</dbReference>
<dbReference type="Pfam" id="PF01557">
    <property type="entry name" value="FAA_hydrolase"/>
    <property type="match status" value="1"/>
</dbReference>